<keyword evidence="7" id="KW-0732">Signal</keyword>
<evidence type="ECO:0000259" key="8">
    <source>
        <dbReference type="PROSITE" id="PS50863"/>
    </source>
</evidence>
<dbReference type="PANTHER" id="PTHR31920:SF135">
    <property type="entry name" value="B3 DOMAIN-CONTAINING PROTEIN OS03G0621600-RELATED"/>
    <property type="match status" value="1"/>
</dbReference>
<keyword evidence="3" id="KW-0238">DNA-binding</keyword>
<feature type="region of interest" description="Disordered" evidence="6">
    <location>
        <begin position="142"/>
        <end position="174"/>
    </location>
</feature>
<dbReference type="SUPFAM" id="SSF101936">
    <property type="entry name" value="DNA-binding pseudobarrel domain"/>
    <property type="match status" value="2"/>
</dbReference>
<organism evidence="9 10">
    <name type="scientific">Clitoria ternatea</name>
    <name type="common">Butterfly pea</name>
    <dbReference type="NCBI Taxonomy" id="43366"/>
    <lineage>
        <taxon>Eukaryota</taxon>
        <taxon>Viridiplantae</taxon>
        <taxon>Streptophyta</taxon>
        <taxon>Embryophyta</taxon>
        <taxon>Tracheophyta</taxon>
        <taxon>Spermatophyta</taxon>
        <taxon>Magnoliopsida</taxon>
        <taxon>eudicotyledons</taxon>
        <taxon>Gunneridae</taxon>
        <taxon>Pentapetalae</taxon>
        <taxon>rosids</taxon>
        <taxon>fabids</taxon>
        <taxon>Fabales</taxon>
        <taxon>Fabaceae</taxon>
        <taxon>Papilionoideae</taxon>
        <taxon>50 kb inversion clade</taxon>
        <taxon>NPAAA clade</taxon>
        <taxon>indigoferoid/millettioid clade</taxon>
        <taxon>Phaseoleae</taxon>
        <taxon>Clitoria</taxon>
    </lineage>
</organism>
<dbReference type="GO" id="GO:0005634">
    <property type="term" value="C:nucleus"/>
    <property type="evidence" value="ECO:0007669"/>
    <property type="project" value="UniProtKB-SubCell"/>
</dbReference>
<evidence type="ECO:0000256" key="7">
    <source>
        <dbReference type="SAM" id="SignalP"/>
    </source>
</evidence>
<feature type="chain" id="PRO_5043037083" description="TF-B3 domain-containing protein" evidence="7">
    <location>
        <begin position="18"/>
        <end position="332"/>
    </location>
</feature>
<dbReference type="PROSITE" id="PS50863">
    <property type="entry name" value="B3"/>
    <property type="match status" value="1"/>
</dbReference>
<dbReference type="GO" id="GO:0003677">
    <property type="term" value="F:DNA binding"/>
    <property type="evidence" value="ECO:0007669"/>
    <property type="project" value="UniProtKB-KW"/>
</dbReference>
<evidence type="ECO:0000256" key="6">
    <source>
        <dbReference type="SAM" id="MobiDB-lite"/>
    </source>
</evidence>
<keyword evidence="5" id="KW-0539">Nucleus</keyword>
<proteinExistence type="predicted"/>
<dbReference type="SMART" id="SM01019">
    <property type="entry name" value="B3"/>
    <property type="match status" value="1"/>
</dbReference>
<keyword evidence="10" id="KW-1185">Reference proteome</keyword>
<accession>A0AAN9I8X9</accession>
<dbReference type="InterPro" id="IPR050655">
    <property type="entry name" value="Plant_B3_domain"/>
</dbReference>
<dbReference type="InterPro" id="IPR003340">
    <property type="entry name" value="B3_DNA-bd"/>
</dbReference>
<comment type="caution">
    <text evidence="9">The sequence shown here is derived from an EMBL/GenBank/DDBJ whole genome shotgun (WGS) entry which is preliminary data.</text>
</comment>
<feature type="compositionally biased region" description="Acidic residues" evidence="6">
    <location>
        <begin position="144"/>
        <end position="166"/>
    </location>
</feature>
<protein>
    <recommendedName>
        <fullName evidence="8">TF-B3 domain-containing protein</fullName>
    </recommendedName>
</protein>
<feature type="domain" description="TF-B3" evidence="8">
    <location>
        <begin position="42"/>
        <end position="135"/>
    </location>
</feature>
<keyword evidence="2" id="KW-0805">Transcription regulation</keyword>
<evidence type="ECO:0000313" key="10">
    <source>
        <dbReference type="Proteomes" id="UP001359559"/>
    </source>
</evidence>
<dbReference type="Proteomes" id="UP001359559">
    <property type="component" value="Unassembled WGS sequence"/>
</dbReference>
<dbReference type="PANTHER" id="PTHR31920">
    <property type="entry name" value="B3 DOMAIN-CONTAINING"/>
    <property type="match status" value="1"/>
</dbReference>
<evidence type="ECO:0000256" key="4">
    <source>
        <dbReference type="ARBA" id="ARBA00023163"/>
    </source>
</evidence>
<reference evidence="9 10" key="1">
    <citation type="submission" date="2024-01" db="EMBL/GenBank/DDBJ databases">
        <title>The genomes of 5 underutilized Papilionoideae crops provide insights into root nodulation and disease resistance.</title>
        <authorList>
            <person name="Yuan L."/>
        </authorList>
    </citation>
    <scope>NUCLEOTIDE SEQUENCE [LARGE SCALE GENOMIC DNA]</scope>
    <source>
        <strain evidence="9">LY-2023</strain>
        <tissue evidence="9">Leaf</tissue>
    </source>
</reference>
<dbReference type="InterPro" id="IPR015300">
    <property type="entry name" value="DNA-bd_pseudobarrel_sf"/>
</dbReference>
<comment type="subcellular location">
    <subcellularLocation>
        <location evidence="1">Nucleus</location>
    </subcellularLocation>
</comment>
<name>A0AAN9I8X9_CLITE</name>
<dbReference type="AlphaFoldDB" id="A0AAN9I8X9"/>
<evidence type="ECO:0000256" key="1">
    <source>
        <dbReference type="ARBA" id="ARBA00004123"/>
    </source>
</evidence>
<evidence type="ECO:0000313" key="9">
    <source>
        <dbReference type="EMBL" id="KAK7264356.1"/>
    </source>
</evidence>
<dbReference type="Gene3D" id="2.40.330.10">
    <property type="entry name" value="DNA-binding pseudobarrel domain"/>
    <property type="match status" value="2"/>
</dbReference>
<evidence type="ECO:0000256" key="5">
    <source>
        <dbReference type="ARBA" id="ARBA00023242"/>
    </source>
</evidence>
<dbReference type="CDD" id="cd10017">
    <property type="entry name" value="B3_DNA"/>
    <property type="match status" value="1"/>
</dbReference>
<feature type="signal peptide" evidence="7">
    <location>
        <begin position="1"/>
        <end position="17"/>
    </location>
</feature>
<dbReference type="EMBL" id="JAYKXN010000008">
    <property type="protein sequence ID" value="KAK7264356.1"/>
    <property type="molecule type" value="Genomic_DNA"/>
</dbReference>
<gene>
    <name evidence="9" type="ORF">RJT34_31963</name>
</gene>
<sequence length="332" mass="38473">MSVDICTLLSCIHSVSSCTCSGCTGLSIILDNNMTTAAKKYPDFFKVFLPEQHSERMLIPIAWVTCIEGGIPEDVKLRNRNGRVWYLKTQQIGDKLYFDDGWKTFWEENSLEDVAFLTFEYDGSNEFKFIILDTSTQCEKPMVIEEDEDREEESEDDDSDDDDYDDNDAKMEEENEDRRWKCHCKVGKREAATSPTTKIEDLLLEAEIYMELDSPHFYVKQHETRPNELHVPGNVIKALKHSFPKKITFSCCQCKGIERHKIRDYHQSQQTHTGEKYLEVAGEVHKWKDGRVCVKGWAEFCRKNKIKKTDACICEIVFGEDLGVKMFLVHVC</sequence>
<evidence type="ECO:0000256" key="2">
    <source>
        <dbReference type="ARBA" id="ARBA00023015"/>
    </source>
</evidence>
<keyword evidence="4" id="KW-0804">Transcription</keyword>
<dbReference type="Pfam" id="PF02362">
    <property type="entry name" value="B3"/>
    <property type="match status" value="1"/>
</dbReference>
<evidence type="ECO:0000256" key="3">
    <source>
        <dbReference type="ARBA" id="ARBA00023125"/>
    </source>
</evidence>